<dbReference type="InterPro" id="IPR002938">
    <property type="entry name" value="FAD-bd"/>
</dbReference>
<dbReference type="KEGG" id="poz:I0K15_13420"/>
<gene>
    <name evidence="4" type="ORF">I0K15_13420</name>
</gene>
<name>A0A7S9QBX4_9RHOB</name>
<evidence type="ECO:0000313" key="5">
    <source>
        <dbReference type="Proteomes" id="UP000594800"/>
    </source>
</evidence>
<dbReference type="Pfam" id="PF01494">
    <property type="entry name" value="FAD_binding_3"/>
    <property type="match status" value="1"/>
</dbReference>
<evidence type="ECO:0000256" key="2">
    <source>
        <dbReference type="ARBA" id="ARBA00023033"/>
    </source>
</evidence>
<keyword evidence="1" id="KW-0560">Oxidoreductase</keyword>
<evidence type="ECO:0000313" key="4">
    <source>
        <dbReference type="EMBL" id="QPH52807.1"/>
    </source>
</evidence>
<keyword evidence="2 4" id="KW-0503">Monooxygenase</keyword>
<dbReference type="GO" id="GO:0004497">
    <property type="term" value="F:monooxygenase activity"/>
    <property type="evidence" value="ECO:0007669"/>
    <property type="project" value="UniProtKB-KW"/>
</dbReference>
<dbReference type="Proteomes" id="UP000594800">
    <property type="component" value="Chromosome"/>
</dbReference>
<dbReference type="GO" id="GO:0071949">
    <property type="term" value="F:FAD binding"/>
    <property type="evidence" value="ECO:0007669"/>
    <property type="project" value="InterPro"/>
</dbReference>
<accession>A0A7S9QBX4</accession>
<reference evidence="4 5" key="1">
    <citation type="submission" date="2020-11" db="EMBL/GenBank/DDBJ databases">
        <title>Description of Pontivivens ytuae sp. nov. isolated from deep sea sediment of Mariana Trench.</title>
        <authorList>
            <person name="Wang Z."/>
            <person name="Sun Q.-L."/>
            <person name="Xu X.-D."/>
            <person name="Tang Y.-Z."/>
            <person name="Zhang J."/>
        </authorList>
    </citation>
    <scope>NUCLEOTIDE SEQUENCE [LARGE SCALE GENOMIC DNA]</scope>
    <source>
        <strain evidence="4 5">MT2928</strain>
    </source>
</reference>
<organism evidence="4 5">
    <name type="scientific">Pontivivens ytuae</name>
    <dbReference type="NCBI Taxonomy" id="2789856"/>
    <lineage>
        <taxon>Bacteria</taxon>
        <taxon>Pseudomonadati</taxon>
        <taxon>Pseudomonadota</taxon>
        <taxon>Alphaproteobacteria</taxon>
        <taxon>Rhodobacterales</taxon>
        <taxon>Paracoccaceae</taxon>
        <taxon>Pontivivens</taxon>
    </lineage>
</organism>
<protein>
    <submittedName>
        <fullName evidence="4">FAD-dependent monooxygenase</fullName>
    </submittedName>
</protein>
<feature type="domain" description="FAD-binding" evidence="3">
    <location>
        <begin position="35"/>
        <end position="361"/>
    </location>
</feature>
<dbReference type="AlphaFoldDB" id="A0A7S9QBX4"/>
<sequence length="430" mass="45301">MAGRLQDCGRWTGAAAPDPADICTRKKGRGAVGITVGIVGCGVGGLALGTLLARQGVRVVIHERFEAAGPVGSGLVIQPVGQRVLARLGVLEELLAAGVRIERMLGHEVRGARRVLDVRYDGAGAGRFGLALHRATLFEALHGAARAAGVEIVTGAEVVGVTEAPGRRLELAGGGRSGPFDLIVNAGGARSALSPEFGRVLSFGALWGTVPAEGLPPVLRQRYRRASKMLGVLPVGRVPGRAGPQATIFWSLPQTAEAAWRATPLADWHMEVAALWPEFAELAAGITTHDDLTFARYRHGSLRRVAARELVHIGDAAHRASPQLGQGANMALVDAAVLAKALEGHAVDAALRRHARARALHVALYQGMSAIFTPFYQSESRVLPILRDRVMMPLSLIPPMPLMLGRLVGGDLWWTGMGPDAAAPAQEQAA</sequence>
<dbReference type="PANTHER" id="PTHR13789">
    <property type="entry name" value="MONOOXYGENASE"/>
    <property type="match status" value="1"/>
</dbReference>
<dbReference type="PANTHER" id="PTHR13789:SF309">
    <property type="entry name" value="PUTATIVE (AFU_ORTHOLOGUE AFUA_6G14510)-RELATED"/>
    <property type="match status" value="1"/>
</dbReference>
<proteinExistence type="predicted"/>
<dbReference type="EMBL" id="CP064942">
    <property type="protein sequence ID" value="QPH52807.1"/>
    <property type="molecule type" value="Genomic_DNA"/>
</dbReference>
<evidence type="ECO:0000256" key="1">
    <source>
        <dbReference type="ARBA" id="ARBA00023002"/>
    </source>
</evidence>
<dbReference type="PRINTS" id="PR00420">
    <property type="entry name" value="RNGMNOXGNASE"/>
</dbReference>
<keyword evidence="5" id="KW-1185">Reference proteome</keyword>
<dbReference type="SUPFAM" id="SSF51905">
    <property type="entry name" value="FAD/NAD(P)-binding domain"/>
    <property type="match status" value="1"/>
</dbReference>
<dbReference type="InterPro" id="IPR036188">
    <property type="entry name" value="FAD/NAD-bd_sf"/>
</dbReference>
<dbReference type="Gene3D" id="3.30.9.10">
    <property type="entry name" value="D-Amino Acid Oxidase, subunit A, domain 2"/>
    <property type="match status" value="1"/>
</dbReference>
<dbReference type="Gene3D" id="3.50.50.60">
    <property type="entry name" value="FAD/NAD(P)-binding domain"/>
    <property type="match status" value="1"/>
</dbReference>
<evidence type="ECO:0000259" key="3">
    <source>
        <dbReference type="Pfam" id="PF01494"/>
    </source>
</evidence>
<dbReference type="InterPro" id="IPR050493">
    <property type="entry name" value="FAD-dep_Monooxygenase_BioMet"/>
</dbReference>